<dbReference type="SUPFAM" id="SSF55383">
    <property type="entry name" value="Copper amine oxidase, domain N"/>
    <property type="match status" value="1"/>
</dbReference>
<protein>
    <recommendedName>
        <fullName evidence="3">Copper amine oxidase-like N-terminal domain-containing protein</fullName>
    </recommendedName>
</protein>
<comment type="caution">
    <text evidence="1">The sequence shown here is derived from an EMBL/GenBank/DDBJ whole genome shotgun (WGS) entry which is preliminary data.</text>
</comment>
<gene>
    <name evidence="1" type="ORF">PghCCS26_39780</name>
</gene>
<organism evidence="1 2">
    <name type="scientific">Paenibacillus glycanilyticus</name>
    <dbReference type="NCBI Taxonomy" id="126569"/>
    <lineage>
        <taxon>Bacteria</taxon>
        <taxon>Bacillati</taxon>
        <taxon>Bacillota</taxon>
        <taxon>Bacilli</taxon>
        <taxon>Bacillales</taxon>
        <taxon>Paenibacillaceae</taxon>
        <taxon>Paenibacillus</taxon>
    </lineage>
</organism>
<evidence type="ECO:0000313" key="1">
    <source>
        <dbReference type="EMBL" id="GMK46849.1"/>
    </source>
</evidence>
<evidence type="ECO:0000313" key="2">
    <source>
        <dbReference type="Proteomes" id="UP001285921"/>
    </source>
</evidence>
<dbReference type="EMBL" id="BTCL01000015">
    <property type="protein sequence ID" value="GMK46849.1"/>
    <property type="molecule type" value="Genomic_DNA"/>
</dbReference>
<name>A0ABQ6NQM7_9BACL</name>
<proteinExistence type="predicted"/>
<dbReference type="Proteomes" id="UP001285921">
    <property type="component" value="Unassembled WGS sequence"/>
</dbReference>
<evidence type="ECO:0008006" key="3">
    <source>
        <dbReference type="Google" id="ProtNLM"/>
    </source>
</evidence>
<reference evidence="1 2" key="1">
    <citation type="submission" date="2023-05" db="EMBL/GenBank/DDBJ databases">
        <title>Draft genome of Paenibacillus sp. CCS26.</title>
        <authorList>
            <person name="Akita H."/>
            <person name="Shinto Y."/>
            <person name="Kimura Z."/>
        </authorList>
    </citation>
    <scope>NUCLEOTIDE SEQUENCE [LARGE SCALE GENOMIC DNA]</scope>
    <source>
        <strain evidence="1 2">CCS26</strain>
    </source>
</reference>
<dbReference type="InterPro" id="IPR036582">
    <property type="entry name" value="Mao_N_sf"/>
</dbReference>
<sequence>METKMIQVIIDNKPLQTDKHIFLDGRKRFVPMRAALEQMGWKVEWKPGLITVSNQTPDSLKSLYLYLEDESMIRVINSTAYVEMHRLGEISDSEVKWDDSSATIVISSVVAEEEDEEEEVDQPELTDEESIKVNYGKYERSSTLDVLTNIYSELEQEGRDPWSALGFYPDDHHSGYSGTPLDVVSFGRTGGDGEHYGFLTEFGAVTSLEEAPIVMVTPMNFDHPAVVIANNIREFLRIALMDSGLFYMEYGSKGDYLEQQSENMDGYVESDEERENRRIVRERLEKELQLPEISDPYTYSAKVRAERAKRILVPTEDLLGVTNVNPLDAGRKHITIELDEYIGKKELKAFLSNATYASKLALIRDYYLHLETYVYYEKGIEETIVQEMRDMGLQDELARMNANRYRD</sequence>
<keyword evidence="2" id="KW-1185">Reference proteome</keyword>
<accession>A0ABQ6NQM7</accession>